<dbReference type="PANTHER" id="PTHR14453">
    <property type="entry name" value="PARP/ZINC FINGER CCCH TYPE DOMAIN CONTAINING PROTEIN"/>
    <property type="match status" value="1"/>
</dbReference>
<dbReference type="Gene3D" id="3.40.220.10">
    <property type="entry name" value="Leucine Aminopeptidase, subunit E, domain 1"/>
    <property type="match status" value="4"/>
</dbReference>
<dbReference type="CDD" id="cd01439">
    <property type="entry name" value="TCCD_inducible_PARP_like"/>
    <property type="match status" value="1"/>
</dbReference>
<dbReference type="EC" id="2.4.2.-" evidence="6"/>
<dbReference type="Pfam" id="PF22005">
    <property type="entry name" value="WWE_1"/>
    <property type="match status" value="1"/>
</dbReference>
<name>A0ABN8LU45_9CNID</name>
<evidence type="ECO:0000256" key="2">
    <source>
        <dbReference type="ARBA" id="ARBA00022676"/>
    </source>
</evidence>
<sequence length="1803" mass="196903">MQGGMQHPGYSMQGAFQRPGYSIPGGIQQAGYVMQGGIQQPGYPMQEGVQQPGYPVQGGIQQPGCPMQQGAVQPPGYPMQGGGQQQVYPMQRVVQQQGHPMQGAVQQSGYPIQKGIQEPGFALQSRTDHAIQGGDQQERGPQPPDTSQGGPRGPQALSSVQPYQVCTDRDLPGEEHQPDQERQIEEQRPSTPFSETDGQQKLSKSPQPHSKGSHKINFAVDPAVLEFVSSSKHNEDLTKLTNERQLKFTWKTGSNNAVLEYSGIKDESREVECIEVMQSFLQTFEKCDLPIHDEIRKEVQDDQYNIRTILGRDPPLLKYISSYNDGTKAALRIVASKNDIERHKALLENKIEEMFKKATFQSKSITNISKSHLNLLKEINFCENLHEQYPKVEVHLDPVKGEIHLKGPKDQVGIAIQKFQDQQNAATEKEVRLNSDSFEILATKDGKIAVVKALRDENIKAVVEYHPTVKSVKVLGSSEEHAKKAASIISGIITEETVPFSKNYISLLKGDGWSKYCKEIQEKKGVLIRKGTFGEICVVGLKSNALKAAQKLQFYLDNNAELVEEIECDSIDVKKYLLRCVSSIQETYGVKVQNEEDSLNFWVSGRDQELKKAIDTIINKFSKDIEVSTQVVNQPGLTNFLKKGDLDARVKKIEDQENCVIRIEKNLGPRGTKSPSHAADRSATSGFVTSSGSSALFTIHGHTLSWKSGDIMKEQADLLVIPQGVCFDAIRANFDQATIQAATKLTAGNICVSPSFTLPCTQVIHCCCSHWNSNGEKILRAIVKSCILKAEELRVTSIAFPVMGTGNLGFPPLEASRIMLDETIKACEKSPHTTLKDIRFVIYYKDQALIGAFKQEVMKLQNPTNTAPNTDGTGGMNIEVIQGDITQETTEAIVNVIGRDMDMCNFGQLSKIIADTGGLQVQQECRQMGTQSPGSAVMTSGGRLAVKHIIHIVTGSSDKTHLQRCLEEGLRLADTNGIKSISVPAIGTGGYGLPAAESARIIFQALNNVGGNFTNINKVRIVVFQAQMVNVFQQQQHQKSSLSPLTAVAAPSMFSSPVKVDVVTGDLTKESSEAIVNVIGTDLNMNNFGQLSQVIAQSCGSQVQQELNQKGTQTPGSAVITSGGTLIARHIIHIVATTADRQELETCLGEGLRLADANGIKSISVPAIGTGGFGLSASESAQLIFQALNNMGENFENISTVRIVVFQTQMVHAFQREQQKPSLPPMPSLATPSLSGIPIKVDVVNGNLTQENSNAIVNVVGTDLNMKNAGQLSNAIAQTCGPQVQQELNQKGTQAPGSAVMTSGGILIAKHIIHIVAATADKQQLQTCLEEGLRLADANDIKAISIPAIGTGGFGLSATESAQVIFQALGKMSGHFTSISTIRVVVFQKQMTQAFLQEQQSSLLSMTTASRGSSGNIKAVLPSSNLSVTVWVTGGKSNVKKAMDELKKLFSSACITKKVDMEGICSLSDMQVNQLKQEAYKYDVEITVNKTRKSIILRGFSEDLPDMVTKITDEINKGIKKEKKKQEDDNAHLVSSVVEWSYTLRGRKQVFDKTTNAKLEMAQSKHESTTTVVVNGKTFLIDLKSGTGRCQGDQMKITRTVKGANKSEGIPLPDNWAPMPSHEKVTLVPLNTNSIEYQDVLRQFQATVPNVNVQKIERVQNPELYRTFMGKKQQMDKRCGGNSERKLFHGTDGKSIDAINSQGFNRSFCGKNGTAYGFGVYFARDASYSFRYAGGAGGGGAMYLARVLVGDYCQGRPGLLQPDPKDPNKITILYDSVVDNTSFPTIFVVFNDAQCYPEYIIWF</sequence>
<proteinExistence type="predicted"/>
<dbReference type="PANTHER" id="PTHR14453:SF67">
    <property type="entry name" value="POLY [ADP-RIBOSE] POLYMERASE"/>
    <property type="match status" value="1"/>
</dbReference>
<feature type="compositionally biased region" description="Basic and acidic residues" evidence="7">
    <location>
        <begin position="167"/>
        <end position="188"/>
    </location>
</feature>
<dbReference type="InterPro" id="IPR002589">
    <property type="entry name" value="Macro_dom"/>
</dbReference>
<keyword evidence="11" id="KW-1185">Reference proteome</keyword>
<dbReference type="Pfam" id="PF00644">
    <property type="entry name" value="PARP"/>
    <property type="match status" value="1"/>
</dbReference>
<organism evidence="10 11">
    <name type="scientific">Porites evermanni</name>
    <dbReference type="NCBI Taxonomy" id="104178"/>
    <lineage>
        <taxon>Eukaryota</taxon>
        <taxon>Metazoa</taxon>
        <taxon>Cnidaria</taxon>
        <taxon>Anthozoa</taxon>
        <taxon>Hexacorallia</taxon>
        <taxon>Scleractinia</taxon>
        <taxon>Fungiina</taxon>
        <taxon>Poritidae</taxon>
        <taxon>Porites</taxon>
    </lineage>
</organism>
<evidence type="ECO:0000256" key="1">
    <source>
        <dbReference type="ARBA" id="ARBA00004123"/>
    </source>
</evidence>
<evidence type="ECO:0000256" key="5">
    <source>
        <dbReference type="ARBA" id="ARBA00023242"/>
    </source>
</evidence>
<dbReference type="InterPro" id="IPR012317">
    <property type="entry name" value="Poly(ADP-ribose)pol_cat_dom"/>
</dbReference>
<evidence type="ECO:0000256" key="4">
    <source>
        <dbReference type="ARBA" id="ARBA00023027"/>
    </source>
</evidence>
<dbReference type="EMBL" id="CALNXI010000120">
    <property type="protein sequence ID" value="CAH3019592.1"/>
    <property type="molecule type" value="Genomic_DNA"/>
</dbReference>
<dbReference type="Pfam" id="PF01661">
    <property type="entry name" value="Macro"/>
    <property type="match status" value="4"/>
</dbReference>
<dbReference type="SUPFAM" id="SSF52949">
    <property type="entry name" value="Macro domain-like"/>
    <property type="match status" value="4"/>
</dbReference>
<dbReference type="InterPro" id="IPR054596">
    <property type="entry name" value="PARP14_WWE"/>
</dbReference>
<evidence type="ECO:0000256" key="3">
    <source>
        <dbReference type="ARBA" id="ARBA00022679"/>
    </source>
</evidence>
<keyword evidence="3 6" id="KW-0808">Transferase</keyword>
<evidence type="ECO:0000256" key="6">
    <source>
        <dbReference type="RuleBase" id="RU362114"/>
    </source>
</evidence>
<comment type="caution">
    <text evidence="10">The sequence shown here is derived from an EMBL/GenBank/DDBJ whole genome shotgun (WGS) entry which is preliminary data.</text>
</comment>
<dbReference type="PROSITE" id="PS51154">
    <property type="entry name" value="MACRO"/>
    <property type="match status" value="4"/>
</dbReference>
<dbReference type="Proteomes" id="UP001159427">
    <property type="component" value="Unassembled WGS sequence"/>
</dbReference>
<dbReference type="InterPro" id="IPR043472">
    <property type="entry name" value="Macro_dom-like"/>
</dbReference>
<evidence type="ECO:0000259" key="8">
    <source>
        <dbReference type="PROSITE" id="PS51059"/>
    </source>
</evidence>
<evidence type="ECO:0000259" key="9">
    <source>
        <dbReference type="PROSITE" id="PS51154"/>
    </source>
</evidence>
<feature type="domain" description="PARP catalytic" evidence="8">
    <location>
        <begin position="1610"/>
        <end position="1803"/>
    </location>
</feature>
<keyword evidence="4 6" id="KW-0520">NAD</keyword>
<evidence type="ECO:0000313" key="10">
    <source>
        <dbReference type="EMBL" id="CAH3019592.1"/>
    </source>
</evidence>
<keyword evidence="5" id="KW-0539">Nucleus</keyword>
<feature type="region of interest" description="Disordered" evidence="7">
    <location>
        <begin position="128"/>
        <end position="214"/>
    </location>
</feature>
<dbReference type="Gene3D" id="3.30.720.50">
    <property type="match status" value="1"/>
</dbReference>
<dbReference type="PROSITE" id="PS51059">
    <property type="entry name" value="PARP_CATALYTIC"/>
    <property type="match status" value="1"/>
</dbReference>
<feature type="domain" description="Macro" evidence="9">
    <location>
        <begin position="1047"/>
        <end position="1222"/>
    </location>
</feature>
<dbReference type="SMART" id="SM00506">
    <property type="entry name" value="A1pp"/>
    <property type="match status" value="4"/>
</dbReference>
<gene>
    <name evidence="10" type="ORF">PEVE_00003390</name>
</gene>
<dbReference type="SUPFAM" id="SSF117839">
    <property type="entry name" value="WWE domain"/>
    <property type="match status" value="1"/>
</dbReference>
<feature type="domain" description="Macro" evidence="9">
    <location>
        <begin position="1228"/>
        <end position="1403"/>
    </location>
</feature>
<dbReference type="InterPro" id="IPR052056">
    <property type="entry name" value="Mono-ARTD/PARP"/>
</dbReference>
<feature type="compositionally biased region" description="Polar residues" evidence="7">
    <location>
        <begin position="189"/>
        <end position="210"/>
    </location>
</feature>
<comment type="subcellular location">
    <subcellularLocation>
        <location evidence="1">Nucleus</location>
    </subcellularLocation>
</comment>
<protein>
    <recommendedName>
        <fullName evidence="6">Poly [ADP-ribose] polymerase</fullName>
        <shortName evidence="6">PARP</shortName>
        <ecNumber evidence="6">2.4.2.-</ecNumber>
    </recommendedName>
</protein>
<feature type="domain" description="Macro" evidence="9">
    <location>
        <begin position="865"/>
        <end position="1040"/>
    </location>
</feature>
<evidence type="ECO:0000256" key="7">
    <source>
        <dbReference type="SAM" id="MobiDB-lite"/>
    </source>
</evidence>
<feature type="domain" description="Macro" evidence="9">
    <location>
        <begin position="691"/>
        <end position="861"/>
    </location>
</feature>
<reference evidence="10 11" key="1">
    <citation type="submission" date="2022-05" db="EMBL/GenBank/DDBJ databases">
        <authorList>
            <consortium name="Genoscope - CEA"/>
            <person name="William W."/>
        </authorList>
    </citation>
    <scope>NUCLEOTIDE SEQUENCE [LARGE SCALE GENOMIC DNA]</scope>
</reference>
<dbReference type="SUPFAM" id="SSF56399">
    <property type="entry name" value="ADP-ribosylation"/>
    <property type="match status" value="1"/>
</dbReference>
<evidence type="ECO:0000313" key="11">
    <source>
        <dbReference type="Proteomes" id="UP001159427"/>
    </source>
</evidence>
<dbReference type="InterPro" id="IPR037197">
    <property type="entry name" value="WWE_dom_sf"/>
</dbReference>
<dbReference type="Gene3D" id="3.90.228.10">
    <property type="match status" value="1"/>
</dbReference>
<keyword evidence="2 6" id="KW-0328">Glycosyltransferase</keyword>
<accession>A0ABN8LU45</accession>